<dbReference type="InterPro" id="IPR036909">
    <property type="entry name" value="Cyt_c-like_dom_sf"/>
</dbReference>
<evidence type="ECO:0000256" key="12">
    <source>
        <dbReference type="PROSITE-ProRule" id="PRU00433"/>
    </source>
</evidence>
<keyword evidence="4 12" id="KW-0349">Heme</keyword>
<comment type="cofactor">
    <cofactor evidence="2">
        <name>pyrroloquinoline quinone</name>
        <dbReference type="ChEBI" id="CHEBI:58442"/>
    </cofactor>
</comment>
<evidence type="ECO:0000256" key="2">
    <source>
        <dbReference type="ARBA" id="ARBA00001931"/>
    </source>
</evidence>
<comment type="caution">
    <text evidence="14">The sequence shown here is derived from an EMBL/GenBank/DDBJ whole genome shotgun (WGS) entry which is preliminary data.</text>
</comment>
<protein>
    <submittedName>
        <fullName evidence="14">PQQ-dependent methanol/ethanol family dehydrogenase</fullName>
    </submittedName>
</protein>
<keyword evidence="8" id="KW-0634">PQQ</keyword>
<dbReference type="PROSITE" id="PS00364">
    <property type="entry name" value="BACTERIAL_PQQ_2"/>
    <property type="match status" value="1"/>
</dbReference>
<keyword evidence="6" id="KW-0732">Signal</keyword>
<evidence type="ECO:0000256" key="11">
    <source>
        <dbReference type="ARBA" id="ARBA00023157"/>
    </source>
</evidence>
<dbReference type="Proteomes" id="UP001500936">
    <property type="component" value="Unassembled WGS sequence"/>
</dbReference>
<evidence type="ECO:0000256" key="3">
    <source>
        <dbReference type="ARBA" id="ARBA00008156"/>
    </source>
</evidence>
<keyword evidence="15" id="KW-1185">Reference proteome</keyword>
<evidence type="ECO:0000256" key="4">
    <source>
        <dbReference type="ARBA" id="ARBA00022617"/>
    </source>
</evidence>
<keyword evidence="7" id="KW-0106">Calcium</keyword>
<evidence type="ECO:0000256" key="10">
    <source>
        <dbReference type="ARBA" id="ARBA00023004"/>
    </source>
</evidence>
<evidence type="ECO:0000256" key="1">
    <source>
        <dbReference type="ARBA" id="ARBA00001913"/>
    </source>
</evidence>
<dbReference type="InterPro" id="IPR011047">
    <property type="entry name" value="Quinoprotein_ADH-like_sf"/>
</dbReference>
<gene>
    <name evidence="14" type="ORF">GCM10023187_14970</name>
</gene>
<dbReference type="RefSeq" id="WP_345265539.1">
    <property type="nucleotide sequence ID" value="NZ_BAABHB010000002.1"/>
</dbReference>
<reference evidence="15" key="1">
    <citation type="journal article" date="2019" name="Int. J. Syst. Evol. Microbiol.">
        <title>The Global Catalogue of Microorganisms (GCM) 10K type strain sequencing project: providing services to taxonomists for standard genome sequencing and annotation.</title>
        <authorList>
            <consortium name="The Broad Institute Genomics Platform"/>
            <consortium name="The Broad Institute Genome Sequencing Center for Infectious Disease"/>
            <person name="Wu L."/>
            <person name="Ma J."/>
        </authorList>
    </citation>
    <scope>NUCLEOTIDE SEQUENCE [LARGE SCALE GENOMIC DNA]</scope>
    <source>
        <strain evidence="15">JCM 17925</strain>
    </source>
</reference>
<dbReference type="InterPro" id="IPR001479">
    <property type="entry name" value="Quinoprotein_DH_CS"/>
</dbReference>
<dbReference type="NCBIfam" id="TIGR03075">
    <property type="entry name" value="PQQ_enz_alc_DH"/>
    <property type="match status" value="1"/>
</dbReference>
<dbReference type="Gene3D" id="2.140.10.10">
    <property type="entry name" value="Quinoprotein alcohol dehydrogenase-like superfamily"/>
    <property type="match status" value="1"/>
</dbReference>
<evidence type="ECO:0000313" key="15">
    <source>
        <dbReference type="Proteomes" id="UP001500936"/>
    </source>
</evidence>
<evidence type="ECO:0000256" key="6">
    <source>
        <dbReference type="ARBA" id="ARBA00022729"/>
    </source>
</evidence>
<keyword evidence="10 12" id="KW-0408">Iron</keyword>
<dbReference type="PANTHER" id="PTHR32303">
    <property type="entry name" value="QUINOPROTEIN ALCOHOL DEHYDROGENASE (CYTOCHROME C)"/>
    <property type="match status" value="1"/>
</dbReference>
<dbReference type="Pfam" id="PF01011">
    <property type="entry name" value="PQQ"/>
    <property type="match status" value="2"/>
</dbReference>
<dbReference type="CDD" id="cd10279">
    <property type="entry name" value="PQQ_ADH_II"/>
    <property type="match status" value="1"/>
</dbReference>
<sequence length="713" mass="79244">MSSPKNFLLITVALSLSILATEPPVRHGWITRERLLRADAEPGNWFFSGRDFREQHYSPLAQINDKNIQTLGFAWQYDAGVRRGRVQRGLEATPTVVDGIMYAAGAWGVVYALDARTGNERWRYDPVVDGSYGRRACCDVVNRGLQVWEGRVYVATLDGYLVALDARTGRELWKADTFTDRKRSYTITSAPHIAGDKIVIGNSGGEFGVRGYISAYDARTGKFAWRFFTVPGDPEKGYEHPEMELAAKTWDPNSAWEAGGGGTVWGAMVYDPELNLLYVGTGNSSPYPIWHRSPKGGDNLFLTSILAINPDNGRMKWYYQTTPGEIWDYTATQNMILAELPIDGRTRKVLMQAPKNGFFYVLDRETGQFISAEKFVQVTWASHVDKATGRPVLTGQGNYKDEPKLVFPGMAGGHNWQPMSYSPKTRLVYIPAIDFPFLYFNQPTFTYKPGDFNMGADAATPPFRAEHQPYLKGQPPADVREQLKAWDPVRQQVVWSVPNPGLWNGGILSTAGNLVFQGTSAGKLMVYRADNGEKLHEIPTGTGIMAAPMTYTVGKKQYVAVMAGLGGAWQSNVKAGTIAAEYQNLGRILVFELGGKPVPFPPKQPPLAAIPEPPPFTASAEDIKKGKDLYYTHCVHCHNEVVRDNTTGYPNLVYLTPETHRLFKQIVLHGLLKDGGMAGFSDLLSDGDADAIQSYIASRQREERQKMLSDKKR</sequence>
<keyword evidence="9" id="KW-0560">Oxidoreductase</keyword>
<proteinExistence type="inferred from homology"/>
<keyword evidence="11" id="KW-1015">Disulfide bond</keyword>
<dbReference type="Gene3D" id="1.10.760.10">
    <property type="entry name" value="Cytochrome c-like domain"/>
    <property type="match status" value="1"/>
</dbReference>
<dbReference type="InterPro" id="IPR002372">
    <property type="entry name" value="PQQ_rpt_dom"/>
</dbReference>
<accession>A0ABP8K6I2</accession>
<evidence type="ECO:0000259" key="13">
    <source>
        <dbReference type="PROSITE" id="PS51007"/>
    </source>
</evidence>
<name>A0ABP8K6I2_9BACT</name>
<evidence type="ECO:0000256" key="7">
    <source>
        <dbReference type="ARBA" id="ARBA00022837"/>
    </source>
</evidence>
<comment type="similarity">
    <text evidence="3">Belongs to the bacterial PQQ dehydrogenase family.</text>
</comment>
<evidence type="ECO:0000256" key="9">
    <source>
        <dbReference type="ARBA" id="ARBA00023002"/>
    </source>
</evidence>
<dbReference type="InterPro" id="IPR018391">
    <property type="entry name" value="PQQ_b-propeller_rpt"/>
</dbReference>
<evidence type="ECO:0000256" key="5">
    <source>
        <dbReference type="ARBA" id="ARBA00022723"/>
    </source>
</evidence>
<dbReference type="SUPFAM" id="SSF50998">
    <property type="entry name" value="Quinoprotein alcohol dehydrogenase-like"/>
    <property type="match status" value="1"/>
</dbReference>
<organism evidence="14 15">
    <name type="scientific">Nibrella viscosa</name>
    <dbReference type="NCBI Taxonomy" id="1084524"/>
    <lineage>
        <taxon>Bacteria</taxon>
        <taxon>Pseudomonadati</taxon>
        <taxon>Bacteroidota</taxon>
        <taxon>Cytophagia</taxon>
        <taxon>Cytophagales</taxon>
        <taxon>Spirosomataceae</taxon>
        <taxon>Nibrella</taxon>
    </lineage>
</organism>
<dbReference type="Pfam" id="PF13442">
    <property type="entry name" value="Cytochrome_CBB3"/>
    <property type="match status" value="1"/>
</dbReference>
<dbReference type="SMART" id="SM00564">
    <property type="entry name" value="PQQ"/>
    <property type="match status" value="5"/>
</dbReference>
<evidence type="ECO:0000256" key="8">
    <source>
        <dbReference type="ARBA" id="ARBA00022891"/>
    </source>
</evidence>
<dbReference type="EMBL" id="BAABHB010000002">
    <property type="protein sequence ID" value="GAA4401127.1"/>
    <property type="molecule type" value="Genomic_DNA"/>
</dbReference>
<dbReference type="PROSITE" id="PS51007">
    <property type="entry name" value="CYTC"/>
    <property type="match status" value="1"/>
</dbReference>
<dbReference type="SUPFAM" id="SSF46626">
    <property type="entry name" value="Cytochrome c"/>
    <property type="match status" value="1"/>
</dbReference>
<comment type="cofactor">
    <cofactor evidence="1">
        <name>Ca(2+)</name>
        <dbReference type="ChEBI" id="CHEBI:29108"/>
    </cofactor>
</comment>
<evidence type="ECO:0000313" key="14">
    <source>
        <dbReference type="EMBL" id="GAA4401127.1"/>
    </source>
</evidence>
<dbReference type="InterPro" id="IPR017512">
    <property type="entry name" value="PQQ_MeOH/EtOH_DH"/>
</dbReference>
<dbReference type="InterPro" id="IPR009056">
    <property type="entry name" value="Cyt_c-like_dom"/>
</dbReference>
<feature type="domain" description="Cytochrome c" evidence="13">
    <location>
        <begin position="621"/>
        <end position="700"/>
    </location>
</feature>
<keyword evidence="5 12" id="KW-0479">Metal-binding</keyword>